<dbReference type="AlphaFoldDB" id="A0A9D4H4F9"/>
<organism evidence="1 2">
    <name type="scientific">Dreissena polymorpha</name>
    <name type="common">Zebra mussel</name>
    <name type="synonym">Mytilus polymorpha</name>
    <dbReference type="NCBI Taxonomy" id="45954"/>
    <lineage>
        <taxon>Eukaryota</taxon>
        <taxon>Metazoa</taxon>
        <taxon>Spiralia</taxon>
        <taxon>Lophotrochozoa</taxon>
        <taxon>Mollusca</taxon>
        <taxon>Bivalvia</taxon>
        <taxon>Autobranchia</taxon>
        <taxon>Heteroconchia</taxon>
        <taxon>Euheterodonta</taxon>
        <taxon>Imparidentia</taxon>
        <taxon>Neoheterodontei</taxon>
        <taxon>Myida</taxon>
        <taxon>Dreissenoidea</taxon>
        <taxon>Dreissenidae</taxon>
        <taxon>Dreissena</taxon>
    </lineage>
</organism>
<comment type="caution">
    <text evidence="1">The sequence shown here is derived from an EMBL/GenBank/DDBJ whole genome shotgun (WGS) entry which is preliminary data.</text>
</comment>
<protein>
    <submittedName>
        <fullName evidence="1">Uncharacterized protein</fullName>
    </submittedName>
</protein>
<evidence type="ECO:0000313" key="1">
    <source>
        <dbReference type="EMBL" id="KAH3827385.1"/>
    </source>
</evidence>
<gene>
    <name evidence="1" type="ORF">DPMN_129322</name>
</gene>
<keyword evidence="2" id="KW-1185">Reference proteome</keyword>
<reference evidence="1" key="2">
    <citation type="submission" date="2020-11" db="EMBL/GenBank/DDBJ databases">
        <authorList>
            <person name="McCartney M.A."/>
            <person name="Auch B."/>
            <person name="Kono T."/>
            <person name="Mallez S."/>
            <person name="Becker A."/>
            <person name="Gohl D.M."/>
            <person name="Silverstein K.A.T."/>
            <person name="Koren S."/>
            <person name="Bechman K.B."/>
            <person name="Herman A."/>
            <person name="Abrahante J.E."/>
            <person name="Garbe J."/>
        </authorList>
    </citation>
    <scope>NUCLEOTIDE SEQUENCE</scope>
    <source>
        <strain evidence="1">Duluth1</strain>
        <tissue evidence="1">Whole animal</tissue>
    </source>
</reference>
<dbReference type="Proteomes" id="UP000828390">
    <property type="component" value="Unassembled WGS sequence"/>
</dbReference>
<reference evidence="1" key="1">
    <citation type="journal article" date="2019" name="bioRxiv">
        <title>The Genome of the Zebra Mussel, Dreissena polymorpha: A Resource for Invasive Species Research.</title>
        <authorList>
            <person name="McCartney M.A."/>
            <person name="Auch B."/>
            <person name="Kono T."/>
            <person name="Mallez S."/>
            <person name="Zhang Y."/>
            <person name="Obille A."/>
            <person name="Becker A."/>
            <person name="Abrahante J.E."/>
            <person name="Garbe J."/>
            <person name="Badalamenti J.P."/>
            <person name="Herman A."/>
            <person name="Mangelson H."/>
            <person name="Liachko I."/>
            <person name="Sullivan S."/>
            <person name="Sone E.D."/>
            <person name="Koren S."/>
            <person name="Silverstein K.A.T."/>
            <person name="Beckman K.B."/>
            <person name="Gohl D.M."/>
        </authorList>
    </citation>
    <scope>NUCLEOTIDE SEQUENCE</scope>
    <source>
        <strain evidence="1">Duluth1</strain>
        <tissue evidence="1">Whole animal</tissue>
    </source>
</reference>
<proteinExistence type="predicted"/>
<evidence type="ECO:0000313" key="2">
    <source>
        <dbReference type="Proteomes" id="UP000828390"/>
    </source>
</evidence>
<sequence length="75" mass="8688">MICTSFLYSVSYLDDLYITPVLTVSYLDDLYIIPVLTVSYLDDLYIIPVLIEDPLQLVNYRGLLYSCVLRIRFGV</sequence>
<name>A0A9D4H4F9_DREPO</name>
<dbReference type="EMBL" id="JAIWYP010000005">
    <property type="protein sequence ID" value="KAH3827385.1"/>
    <property type="molecule type" value="Genomic_DNA"/>
</dbReference>
<accession>A0A9D4H4F9</accession>